<dbReference type="InterPro" id="IPR004143">
    <property type="entry name" value="BPL_LPL_catalytic"/>
</dbReference>
<comment type="pathway">
    <text evidence="2">Protein modification; protein lipoylation via endogenous pathway; protein N(6)-(lipoyl)lysine from octanoyl-[acyl-carrier-protein]: step 1/2.</text>
</comment>
<comment type="subcellular location">
    <subcellularLocation>
        <location evidence="1">Mitochondrion</location>
    </subcellularLocation>
</comment>
<dbReference type="HAMAP" id="MF_00013">
    <property type="entry name" value="LipB"/>
    <property type="match status" value="1"/>
</dbReference>
<gene>
    <name evidence="8" type="primary">lipB_10</name>
    <name evidence="8" type="ORF">SDC9_111372</name>
</gene>
<accession>A0A645BGB5</accession>
<evidence type="ECO:0000259" key="7">
    <source>
        <dbReference type="PROSITE" id="PS51733"/>
    </source>
</evidence>
<dbReference type="Gene3D" id="3.30.930.10">
    <property type="entry name" value="Bira Bifunctional Protein, Domain 2"/>
    <property type="match status" value="1"/>
</dbReference>
<reference evidence="8" key="1">
    <citation type="submission" date="2019-08" db="EMBL/GenBank/DDBJ databases">
        <authorList>
            <person name="Kucharzyk K."/>
            <person name="Murdoch R.W."/>
            <person name="Higgins S."/>
            <person name="Loffler F."/>
        </authorList>
    </citation>
    <scope>NUCLEOTIDE SEQUENCE</scope>
</reference>
<dbReference type="FunFam" id="3.30.930.10:FF:000035">
    <property type="entry name" value="Putative lipoyltransferase 2, mitochondrial"/>
    <property type="match status" value="1"/>
</dbReference>
<evidence type="ECO:0000313" key="8">
    <source>
        <dbReference type="EMBL" id="MPM64485.1"/>
    </source>
</evidence>
<dbReference type="PANTHER" id="PTHR10993:SF12">
    <property type="entry name" value="OCTANOYLTRANSFERASE"/>
    <property type="match status" value="1"/>
</dbReference>
<organism evidence="8">
    <name type="scientific">bioreactor metagenome</name>
    <dbReference type="NCBI Taxonomy" id="1076179"/>
    <lineage>
        <taxon>unclassified sequences</taxon>
        <taxon>metagenomes</taxon>
        <taxon>ecological metagenomes</taxon>
    </lineage>
</organism>
<dbReference type="Pfam" id="PF21948">
    <property type="entry name" value="LplA-B_cat"/>
    <property type="match status" value="1"/>
</dbReference>
<dbReference type="PROSITE" id="PS01313">
    <property type="entry name" value="LIPB"/>
    <property type="match status" value="1"/>
</dbReference>
<dbReference type="PIRSF" id="PIRSF016262">
    <property type="entry name" value="LPLase"/>
    <property type="match status" value="1"/>
</dbReference>
<dbReference type="NCBIfam" id="TIGR00214">
    <property type="entry name" value="lipB"/>
    <property type="match status" value="1"/>
</dbReference>
<dbReference type="AlphaFoldDB" id="A0A645BGB5"/>
<feature type="domain" description="BPL/LPL catalytic" evidence="7">
    <location>
        <begin position="37"/>
        <end position="221"/>
    </location>
</feature>
<dbReference type="InterPro" id="IPR020605">
    <property type="entry name" value="Octanoyltransferase_CS"/>
</dbReference>
<dbReference type="GO" id="GO:0033819">
    <property type="term" value="F:lipoyl(octanoyl) transferase activity"/>
    <property type="evidence" value="ECO:0007669"/>
    <property type="project" value="UniProtKB-EC"/>
</dbReference>
<evidence type="ECO:0000256" key="2">
    <source>
        <dbReference type="ARBA" id="ARBA00004821"/>
    </source>
</evidence>
<dbReference type="NCBIfam" id="NF010925">
    <property type="entry name" value="PRK14345.1"/>
    <property type="match status" value="1"/>
</dbReference>
<protein>
    <recommendedName>
        <fullName evidence="3">lipoyl(octanoyl) transferase</fullName>
        <ecNumber evidence="3">2.3.1.181</ecNumber>
    </recommendedName>
</protein>
<dbReference type="GO" id="GO:0005739">
    <property type="term" value="C:mitochondrion"/>
    <property type="evidence" value="ECO:0007669"/>
    <property type="project" value="UniProtKB-SubCell"/>
</dbReference>
<comment type="caution">
    <text evidence="8">The sequence shown here is derived from an EMBL/GenBank/DDBJ whole genome shotgun (WGS) entry which is preliminary data.</text>
</comment>
<name>A0A645BGB5_9ZZZZ</name>
<evidence type="ECO:0000256" key="6">
    <source>
        <dbReference type="ARBA" id="ARBA00023315"/>
    </source>
</evidence>
<proteinExistence type="inferred from homology"/>
<dbReference type="EC" id="2.3.1.181" evidence="3"/>
<dbReference type="EMBL" id="VSSQ01019982">
    <property type="protein sequence ID" value="MPM64485.1"/>
    <property type="molecule type" value="Genomic_DNA"/>
</dbReference>
<keyword evidence="4" id="KW-0963">Cytoplasm</keyword>
<dbReference type="InterPro" id="IPR045864">
    <property type="entry name" value="aa-tRNA-synth_II/BPL/LPL"/>
</dbReference>
<evidence type="ECO:0000256" key="1">
    <source>
        <dbReference type="ARBA" id="ARBA00004173"/>
    </source>
</evidence>
<dbReference type="InterPro" id="IPR000544">
    <property type="entry name" value="Octanoyltransferase"/>
</dbReference>
<dbReference type="PROSITE" id="PS51733">
    <property type="entry name" value="BPL_LPL_CATALYTIC"/>
    <property type="match status" value="1"/>
</dbReference>
<evidence type="ECO:0000256" key="4">
    <source>
        <dbReference type="ARBA" id="ARBA00022490"/>
    </source>
</evidence>
<dbReference type="UniPathway" id="UPA00538">
    <property type="reaction ID" value="UER00592"/>
</dbReference>
<keyword evidence="5 8" id="KW-0808">Transferase</keyword>
<dbReference type="SUPFAM" id="SSF55681">
    <property type="entry name" value="Class II aaRS and biotin synthetases"/>
    <property type="match status" value="1"/>
</dbReference>
<keyword evidence="6 8" id="KW-0012">Acyltransferase</keyword>
<evidence type="ECO:0000256" key="5">
    <source>
        <dbReference type="ARBA" id="ARBA00022679"/>
    </source>
</evidence>
<dbReference type="CDD" id="cd16444">
    <property type="entry name" value="LipB"/>
    <property type="match status" value="1"/>
</dbReference>
<sequence length="221" mass="25297">MNKTIHYIDWGLIEYNDAWNAQEKLFSATIQHKINQEKTENHLVFCEHPHVYTLGKSGDEHNLLLNYIQLQAANAQYVQTNRGGDITYHGPGQIVGYPIFDLANFNIGLKQYIYTLEESIIELLKLYDLRSERLEGATGVWLDVGKKNTRKICAIGVRSSRYVTMHGFALNVNTDLEYFNHINPCGFTDKGVTSLAAELKMGLEMDIVKQQLQKIIIRQFS</sequence>
<dbReference type="PANTHER" id="PTHR10993">
    <property type="entry name" value="OCTANOYLTRANSFERASE"/>
    <property type="match status" value="1"/>
</dbReference>
<dbReference type="GO" id="GO:0009249">
    <property type="term" value="P:protein lipoylation"/>
    <property type="evidence" value="ECO:0007669"/>
    <property type="project" value="InterPro"/>
</dbReference>
<evidence type="ECO:0000256" key="3">
    <source>
        <dbReference type="ARBA" id="ARBA00012334"/>
    </source>
</evidence>